<dbReference type="AlphaFoldDB" id="A0A2R7Z0B1"/>
<proteinExistence type="predicted"/>
<comment type="caution">
    <text evidence="1">The sequence shown here is derived from an EMBL/GenBank/DDBJ whole genome shotgun (WGS) entry which is preliminary data.</text>
</comment>
<evidence type="ECO:0000313" key="1">
    <source>
        <dbReference type="EMBL" id="PUA82058.1"/>
    </source>
</evidence>
<evidence type="ECO:0000313" key="2">
    <source>
        <dbReference type="Proteomes" id="UP000244867"/>
    </source>
</evidence>
<keyword evidence="2" id="KW-1185">Reference proteome</keyword>
<organism evidence="1 2">
    <name type="scientific">Nocardioides currus</name>
    <dbReference type="NCBI Taxonomy" id="2133958"/>
    <lineage>
        <taxon>Bacteria</taxon>
        <taxon>Bacillati</taxon>
        <taxon>Actinomycetota</taxon>
        <taxon>Actinomycetes</taxon>
        <taxon>Propionibacteriales</taxon>
        <taxon>Nocardioidaceae</taxon>
        <taxon>Nocardioides</taxon>
    </lineage>
</organism>
<reference evidence="1 2" key="1">
    <citation type="submission" date="2018-03" db="EMBL/GenBank/DDBJ databases">
        <authorList>
            <person name="Keele B.F."/>
        </authorList>
    </citation>
    <scope>NUCLEOTIDE SEQUENCE [LARGE SCALE GENOMIC DNA]</scope>
    <source>
        <strain evidence="1 2">IB-3</strain>
    </source>
</reference>
<gene>
    <name evidence="1" type="ORF">C7S10_08540</name>
</gene>
<name>A0A2R7Z0B1_9ACTN</name>
<accession>A0A2R7Z0B1</accession>
<dbReference type="EMBL" id="PYXZ01000002">
    <property type="protein sequence ID" value="PUA82058.1"/>
    <property type="molecule type" value="Genomic_DNA"/>
</dbReference>
<sequence length="126" mass="13686">MELIAHPLRNATVSVMTENKTLTLTLSIPASLAVHLCNSAAPSFVSEQPDRFWTYDAPGLPDPHLPVFRYGTLMWTPTMSDALILRACEEQSGHIATVLFDEEDLPGGAVILSSRPYSSLAMGTGR</sequence>
<protein>
    <submittedName>
        <fullName evidence="1">Uncharacterized protein</fullName>
    </submittedName>
</protein>
<dbReference type="Proteomes" id="UP000244867">
    <property type="component" value="Unassembled WGS sequence"/>
</dbReference>